<dbReference type="Proteomes" id="UP000042997">
    <property type="component" value="Unassembled WGS sequence"/>
</dbReference>
<sequence length="415" mass="44522">MTSESPAPPDPTSASRSHVVVVGAGPVGLVAALAAHSHGLRATVLEAEGSDRLRAGSRATYLYRETLDQLDTFSPGLGARLAREGVTWPRIRSTYHGRTVYERTFPRAPHGAFGSSISQRLQERAMLEHVEAAGIPIRWNTRVGSVSSTADGVAVHLVDGSTIDTDYVVAADGAHSAVRTSLGIEMEGPRSDASFVIVDVDEVADGPLPLVREFHYRHPAVEGRNVLVLPFRGGWRLDLQARRDDDVEALQSADGTAAWVAAVLGERYRDRIAWVSRYRFHRAVAARFTDPHNRVFLAGEAAHLFAPFGGGRGLNSGVRDAQAAIEAFAAAARDGGDAAAREQVGAAGETRRRAGHFNADAAGGALAQMEANTVLDRAAQWGAAFAARWWSRPGMWLDSRVTSGSAERFSPSTRF</sequence>
<dbReference type="InterPro" id="IPR002938">
    <property type="entry name" value="FAD-bd"/>
</dbReference>
<dbReference type="EMBL" id="CCSD01000112">
    <property type="protein sequence ID" value="CDZ92494.1"/>
    <property type="molecule type" value="Genomic_DNA"/>
</dbReference>
<dbReference type="InterPro" id="IPR036188">
    <property type="entry name" value="FAD/NAD-bd_sf"/>
</dbReference>
<evidence type="ECO:0000256" key="3">
    <source>
        <dbReference type="ARBA" id="ARBA00022827"/>
    </source>
</evidence>
<dbReference type="eggNOG" id="COG0654">
    <property type="taxonomic scope" value="Bacteria"/>
</dbReference>
<dbReference type="Gene3D" id="3.50.50.60">
    <property type="entry name" value="FAD/NAD(P)-binding domain"/>
    <property type="match status" value="1"/>
</dbReference>
<dbReference type="Pfam" id="PF01494">
    <property type="entry name" value="FAD_binding_3"/>
    <property type="match status" value="1"/>
</dbReference>
<dbReference type="PANTHER" id="PTHR43004:SF19">
    <property type="entry name" value="BINDING MONOOXYGENASE, PUTATIVE (JCVI)-RELATED"/>
    <property type="match status" value="1"/>
</dbReference>
<evidence type="ECO:0000259" key="4">
    <source>
        <dbReference type="Pfam" id="PF01494"/>
    </source>
</evidence>
<dbReference type="AlphaFoldDB" id="A0A098BUT6"/>
<dbReference type="PRINTS" id="PR00420">
    <property type="entry name" value="RNGMNOXGNASE"/>
</dbReference>
<comment type="cofactor">
    <cofactor evidence="1">
        <name>FAD</name>
        <dbReference type="ChEBI" id="CHEBI:57692"/>
    </cofactor>
</comment>
<accession>A0A098BUT6</accession>
<keyword evidence="2" id="KW-0285">Flavoprotein</keyword>
<evidence type="ECO:0000256" key="2">
    <source>
        <dbReference type="ARBA" id="ARBA00022630"/>
    </source>
</evidence>
<dbReference type="PANTHER" id="PTHR43004">
    <property type="entry name" value="TRK SYSTEM POTASSIUM UPTAKE PROTEIN"/>
    <property type="match status" value="1"/>
</dbReference>
<evidence type="ECO:0000313" key="6">
    <source>
        <dbReference type="Proteomes" id="UP000042997"/>
    </source>
</evidence>
<proteinExistence type="predicted"/>
<dbReference type="RefSeq" id="WP_230831756.1">
    <property type="nucleotide sequence ID" value="NZ_JAJNCM010000017.1"/>
</dbReference>
<organism evidence="5 6">
    <name type="scientific">Rhodococcus ruber</name>
    <dbReference type="NCBI Taxonomy" id="1830"/>
    <lineage>
        <taxon>Bacteria</taxon>
        <taxon>Bacillati</taxon>
        <taxon>Actinomycetota</taxon>
        <taxon>Actinomycetes</taxon>
        <taxon>Mycobacteriales</taxon>
        <taxon>Nocardiaceae</taxon>
        <taxon>Rhodococcus</taxon>
    </lineage>
</organism>
<dbReference type="Gene3D" id="3.30.70.2450">
    <property type="match status" value="1"/>
</dbReference>
<keyword evidence="5" id="KW-0560">Oxidoreductase</keyword>
<keyword evidence="3" id="KW-0274">FAD</keyword>
<gene>
    <name evidence="5" type="ORF">RHRU231_960023</name>
</gene>
<keyword evidence="5" id="KW-0503">Monooxygenase</keyword>
<evidence type="ECO:0000256" key="1">
    <source>
        <dbReference type="ARBA" id="ARBA00001974"/>
    </source>
</evidence>
<dbReference type="GO" id="GO:0071949">
    <property type="term" value="F:FAD binding"/>
    <property type="evidence" value="ECO:0007669"/>
    <property type="project" value="InterPro"/>
</dbReference>
<name>A0A098BUT6_9NOCA</name>
<dbReference type="SUPFAM" id="SSF51905">
    <property type="entry name" value="FAD/NAD(P)-binding domain"/>
    <property type="match status" value="1"/>
</dbReference>
<dbReference type="InterPro" id="IPR050641">
    <property type="entry name" value="RIFMO-like"/>
</dbReference>
<protein>
    <submittedName>
        <fullName evidence="5">Monooxygenase, FAD-binding protein</fullName>
    </submittedName>
</protein>
<evidence type="ECO:0000313" key="5">
    <source>
        <dbReference type="EMBL" id="CDZ92494.1"/>
    </source>
</evidence>
<feature type="domain" description="FAD-binding" evidence="4">
    <location>
        <begin position="18"/>
        <end position="337"/>
    </location>
</feature>
<dbReference type="GO" id="GO:0016709">
    <property type="term" value="F:oxidoreductase activity, acting on paired donors, with incorporation or reduction of molecular oxygen, NAD(P)H as one donor, and incorporation of one atom of oxygen"/>
    <property type="evidence" value="ECO:0007669"/>
    <property type="project" value="UniProtKB-ARBA"/>
</dbReference>
<reference evidence="5 6" key="1">
    <citation type="journal article" date="2014" name="Genome Announc.">
        <title>Draft Genome Sequence of Propane- and Butane-Oxidizing Actinobacterium Rhodococcus ruber IEGM 231.</title>
        <authorList>
            <person name="Ivshina I.B."/>
            <person name="Kuyukina M.S."/>
            <person name="Krivoruchko A.V."/>
            <person name="Barbe V."/>
            <person name="Fischer C."/>
        </authorList>
    </citation>
    <scope>NUCLEOTIDE SEQUENCE [LARGE SCALE GENOMIC DNA]</scope>
</reference>